<evidence type="ECO:0000313" key="2">
    <source>
        <dbReference type="EMBL" id="TKR82551.1"/>
    </source>
</evidence>
<name>A0A4U5NIN5_STECR</name>
<accession>A0A4U5NIN5</accession>
<sequence length="71" mass="8185">MEQRVKRRIRARRVFIVELRFVFGGLLIYCAVQIAEFKCSSSQQGTKDQSAYGNSFEQRKLCFGRLMGAGF</sequence>
<comment type="caution">
    <text evidence="2">The sequence shown here is derived from an EMBL/GenBank/DDBJ whole genome shotgun (WGS) entry which is preliminary data.</text>
</comment>
<proteinExistence type="predicted"/>
<keyword evidence="1" id="KW-1133">Transmembrane helix</keyword>
<organism evidence="2 3">
    <name type="scientific">Steinernema carpocapsae</name>
    <name type="common">Entomopathogenic nematode</name>
    <dbReference type="NCBI Taxonomy" id="34508"/>
    <lineage>
        <taxon>Eukaryota</taxon>
        <taxon>Metazoa</taxon>
        <taxon>Ecdysozoa</taxon>
        <taxon>Nematoda</taxon>
        <taxon>Chromadorea</taxon>
        <taxon>Rhabditida</taxon>
        <taxon>Tylenchina</taxon>
        <taxon>Panagrolaimomorpha</taxon>
        <taxon>Strongyloidoidea</taxon>
        <taxon>Steinernematidae</taxon>
        <taxon>Steinernema</taxon>
    </lineage>
</organism>
<evidence type="ECO:0000256" key="1">
    <source>
        <dbReference type="SAM" id="Phobius"/>
    </source>
</evidence>
<reference evidence="2 3" key="1">
    <citation type="journal article" date="2015" name="Genome Biol.">
        <title>Comparative genomics of Steinernema reveals deeply conserved gene regulatory networks.</title>
        <authorList>
            <person name="Dillman A.R."/>
            <person name="Macchietto M."/>
            <person name="Porter C.F."/>
            <person name="Rogers A."/>
            <person name="Williams B."/>
            <person name="Antoshechkin I."/>
            <person name="Lee M.M."/>
            <person name="Goodwin Z."/>
            <person name="Lu X."/>
            <person name="Lewis E.E."/>
            <person name="Goodrich-Blair H."/>
            <person name="Stock S.P."/>
            <person name="Adams B.J."/>
            <person name="Sternberg P.W."/>
            <person name="Mortazavi A."/>
        </authorList>
    </citation>
    <scope>NUCLEOTIDE SEQUENCE [LARGE SCALE GENOMIC DNA]</scope>
    <source>
        <strain evidence="2 3">ALL</strain>
    </source>
</reference>
<protein>
    <submittedName>
        <fullName evidence="2">Uncharacterized protein</fullName>
    </submittedName>
</protein>
<feature type="transmembrane region" description="Helical" evidence="1">
    <location>
        <begin position="14"/>
        <end position="35"/>
    </location>
</feature>
<keyword evidence="3" id="KW-1185">Reference proteome</keyword>
<reference evidence="2 3" key="2">
    <citation type="journal article" date="2019" name="G3 (Bethesda)">
        <title>Hybrid Assembly of the Genome of the Entomopathogenic Nematode Steinernema carpocapsae Identifies the X-Chromosome.</title>
        <authorList>
            <person name="Serra L."/>
            <person name="Macchietto M."/>
            <person name="Macias-Munoz A."/>
            <person name="McGill C.J."/>
            <person name="Rodriguez I.M."/>
            <person name="Rodriguez B."/>
            <person name="Murad R."/>
            <person name="Mortazavi A."/>
        </authorList>
    </citation>
    <scope>NUCLEOTIDE SEQUENCE [LARGE SCALE GENOMIC DNA]</scope>
    <source>
        <strain evidence="2 3">ALL</strain>
    </source>
</reference>
<evidence type="ECO:0000313" key="3">
    <source>
        <dbReference type="Proteomes" id="UP000298663"/>
    </source>
</evidence>
<dbReference type="Proteomes" id="UP000298663">
    <property type="component" value="Unassembled WGS sequence"/>
</dbReference>
<keyword evidence="1" id="KW-0812">Transmembrane</keyword>
<dbReference type="EMBL" id="AZBU02000004">
    <property type="protein sequence ID" value="TKR82551.1"/>
    <property type="molecule type" value="Genomic_DNA"/>
</dbReference>
<gene>
    <name evidence="2" type="ORF">L596_016260</name>
</gene>
<dbReference type="AlphaFoldDB" id="A0A4U5NIN5"/>
<keyword evidence="1" id="KW-0472">Membrane</keyword>